<protein>
    <submittedName>
        <fullName evidence="2">Uncharacterized protein</fullName>
    </submittedName>
</protein>
<evidence type="ECO:0000256" key="1">
    <source>
        <dbReference type="SAM" id="Phobius"/>
    </source>
</evidence>
<keyword evidence="3" id="KW-1185">Reference proteome</keyword>
<keyword evidence="1" id="KW-0812">Transmembrane</keyword>
<accession>W2TAL2</accession>
<dbReference type="OrthoDB" id="43460at2759"/>
<gene>
    <name evidence="2" type="ORF">NECAME_02937</name>
</gene>
<evidence type="ECO:0000313" key="3">
    <source>
        <dbReference type="Proteomes" id="UP000053676"/>
    </source>
</evidence>
<dbReference type="AlphaFoldDB" id="W2TAL2"/>
<dbReference type="Pfam" id="PF10300">
    <property type="entry name" value="Iml2-TPR_39"/>
    <property type="match status" value="1"/>
</dbReference>
<dbReference type="EMBL" id="KI660008">
    <property type="protein sequence ID" value="ETN78231.1"/>
    <property type="molecule type" value="Genomic_DNA"/>
</dbReference>
<proteinExistence type="predicted"/>
<dbReference type="OMA" id="SYRECER"/>
<keyword evidence="1" id="KW-1133">Transmembrane helix</keyword>
<dbReference type="KEGG" id="nai:NECAME_02937"/>
<keyword evidence="1" id="KW-0472">Membrane</keyword>
<sequence>MNGKTSKNQGDIITGDRLRRKVCGKTTTPVLVPNRVSKMNGVERPRSLSRITIGTVSESDAEYMDASENVTYGDSLDLLDTIAETQITLNLFLNNKFGLAEERMAQLADRSMYHALGYNTIVFIKAIMTCDKGDLERSMQVSKDACAVIERFRQKFSLSETKEAKSKILKKKIEKVAADLEELHAELCYAESLLVRAALSFFQDDNFASFVRGALRIRSCYQIYRYCERLMMDESLWIGRDYRIREHFEAGVRMGLGTFNLMLSTLPSKVLRLLEVVGFSGDKVIGMRELHRCAAMTNTLMANFSVMLLLSWHLIACFIFGAGQPDLALCHRLMPALICKYPKV</sequence>
<feature type="transmembrane region" description="Helical" evidence="1">
    <location>
        <begin position="300"/>
        <end position="322"/>
    </location>
</feature>
<reference evidence="3" key="1">
    <citation type="journal article" date="2014" name="Nat. Genet.">
        <title>Genome of the human hookworm Necator americanus.</title>
        <authorList>
            <person name="Tang Y.T."/>
            <person name="Gao X."/>
            <person name="Rosa B.A."/>
            <person name="Abubucker S."/>
            <person name="Hallsworth-Pepin K."/>
            <person name="Martin J."/>
            <person name="Tyagi R."/>
            <person name="Heizer E."/>
            <person name="Zhang X."/>
            <person name="Bhonagiri-Palsikar V."/>
            <person name="Minx P."/>
            <person name="Warren W.C."/>
            <person name="Wang Q."/>
            <person name="Zhan B."/>
            <person name="Hotez P.J."/>
            <person name="Sternberg P.W."/>
            <person name="Dougall A."/>
            <person name="Gaze S.T."/>
            <person name="Mulvenna J."/>
            <person name="Sotillo J."/>
            <person name="Ranganathan S."/>
            <person name="Rabelo E.M."/>
            <person name="Wilson R.K."/>
            <person name="Felgner P.L."/>
            <person name="Bethony J."/>
            <person name="Hawdon J.M."/>
            <person name="Gasser R.B."/>
            <person name="Loukas A."/>
            <person name="Mitreva M."/>
        </authorList>
    </citation>
    <scope>NUCLEOTIDE SEQUENCE [LARGE SCALE GENOMIC DNA]</scope>
</reference>
<name>W2TAL2_NECAM</name>
<dbReference type="PANTHER" id="PTHR31859:SF9">
    <property type="entry name" value="TETRATRICOPEPTIDE REPEAT PROTEIN 39B"/>
    <property type="match status" value="1"/>
</dbReference>
<evidence type="ECO:0000313" key="2">
    <source>
        <dbReference type="EMBL" id="ETN78231.1"/>
    </source>
</evidence>
<dbReference type="PANTHER" id="PTHR31859">
    <property type="entry name" value="TETRATRICOPEPTIDE REPEAT PROTEIN 39 FAMILY MEMBER"/>
    <property type="match status" value="1"/>
</dbReference>
<dbReference type="InterPro" id="IPR019412">
    <property type="entry name" value="IML2/TPR_39"/>
</dbReference>
<dbReference type="Proteomes" id="UP000053676">
    <property type="component" value="Unassembled WGS sequence"/>
</dbReference>
<organism evidence="2 3">
    <name type="scientific">Necator americanus</name>
    <name type="common">Human hookworm</name>
    <dbReference type="NCBI Taxonomy" id="51031"/>
    <lineage>
        <taxon>Eukaryota</taxon>
        <taxon>Metazoa</taxon>
        <taxon>Ecdysozoa</taxon>
        <taxon>Nematoda</taxon>
        <taxon>Chromadorea</taxon>
        <taxon>Rhabditida</taxon>
        <taxon>Rhabditina</taxon>
        <taxon>Rhabditomorpha</taxon>
        <taxon>Strongyloidea</taxon>
        <taxon>Ancylostomatidae</taxon>
        <taxon>Bunostominae</taxon>
        <taxon>Necator</taxon>
    </lineage>
</organism>